<proteinExistence type="predicted"/>
<feature type="signal peptide" evidence="1">
    <location>
        <begin position="1"/>
        <end position="18"/>
    </location>
</feature>
<dbReference type="CTD" id="9798701"/>
<sequence>MLLPILLVLSLTINSAFSLNKKCPGKEMLHFKRTPTAKNNYTSDWCVFTIAFPKMDNRDNARSVCGFFGASLTIPENQQEFDAIKKALKIYENITEGHIIDGEISPHCKAKYAREKHLFMKNKKDCDILGNAFIFDDVNTDPTFIVKQYPSLSPTEYTEEKIEGFKEIPLKMFGSCLSIIQEDWKLHLLYCDGNQRRPKAKTIFNSVVCGMPPE</sequence>
<protein>
    <recommendedName>
        <fullName evidence="4">C-type lectin domain-containing protein</fullName>
    </recommendedName>
</protein>
<feature type="chain" id="PRO_5025586088" description="C-type lectin domain-containing protein" evidence="1">
    <location>
        <begin position="19"/>
        <end position="214"/>
    </location>
</feature>
<dbReference type="InterPro" id="IPR016187">
    <property type="entry name" value="CTDL_fold"/>
</dbReference>
<dbReference type="Proteomes" id="UP000483820">
    <property type="component" value="Chromosome II"/>
</dbReference>
<dbReference type="SUPFAM" id="SSF56436">
    <property type="entry name" value="C-type lectin-like"/>
    <property type="match status" value="1"/>
</dbReference>
<evidence type="ECO:0000256" key="1">
    <source>
        <dbReference type="SAM" id="SignalP"/>
    </source>
</evidence>
<dbReference type="EMBL" id="WUAV01000002">
    <property type="protein sequence ID" value="KAF1764525.1"/>
    <property type="molecule type" value="Genomic_DNA"/>
</dbReference>
<comment type="caution">
    <text evidence="2">The sequence shown here is derived from an EMBL/GenBank/DDBJ whole genome shotgun (WGS) entry which is preliminary data.</text>
</comment>
<gene>
    <name evidence="2" type="ORF">GCK72_004473</name>
</gene>
<reference evidence="2 3" key="1">
    <citation type="submission" date="2019-12" db="EMBL/GenBank/DDBJ databases">
        <title>Chromosome-level assembly of the Caenorhabditis remanei genome.</title>
        <authorList>
            <person name="Teterina A.A."/>
            <person name="Willis J.H."/>
            <person name="Phillips P.C."/>
        </authorList>
    </citation>
    <scope>NUCLEOTIDE SEQUENCE [LARGE SCALE GENOMIC DNA]</scope>
    <source>
        <strain evidence="2 3">PX506</strain>
        <tissue evidence="2">Whole organism</tissue>
    </source>
</reference>
<organism evidence="2 3">
    <name type="scientific">Caenorhabditis remanei</name>
    <name type="common">Caenorhabditis vulgaris</name>
    <dbReference type="NCBI Taxonomy" id="31234"/>
    <lineage>
        <taxon>Eukaryota</taxon>
        <taxon>Metazoa</taxon>
        <taxon>Ecdysozoa</taxon>
        <taxon>Nematoda</taxon>
        <taxon>Chromadorea</taxon>
        <taxon>Rhabditida</taxon>
        <taxon>Rhabditina</taxon>
        <taxon>Rhabditomorpha</taxon>
        <taxon>Rhabditoidea</taxon>
        <taxon>Rhabditidae</taxon>
        <taxon>Peloderinae</taxon>
        <taxon>Caenorhabditis</taxon>
    </lineage>
</organism>
<dbReference type="GeneID" id="9798701"/>
<evidence type="ECO:0000313" key="2">
    <source>
        <dbReference type="EMBL" id="KAF1764525.1"/>
    </source>
</evidence>
<accession>A0A6A5HBB7</accession>
<name>A0A6A5HBB7_CAERE</name>
<dbReference type="AlphaFoldDB" id="A0A6A5HBB7"/>
<dbReference type="KEGG" id="crq:GCK72_004473"/>
<evidence type="ECO:0000313" key="3">
    <source>
        <dbReference type="Proteomes" id="UP000483820"/>
    </source>
</evidence>
<keyword evidence="1" id="KW-0732">Signal</keyword>
<dbReference type="RefSeq" id="XP_003101074.2">
    <property type="nucleotide sequence ID" value="XM_003101026.2"/>
</dbReference>
<evidence type="ECO:0008006" key="4">
    <source>
        <dbReference type="Google" id="ProtNLM"/>
    </source>
</evidence>